<dbReference type="InterPro" id="IPR041075">
    <property type="entry name" value="NOD1/2_WH"/>
</dbReference>
<sequence length="536" mass="61245">MLQLWEREGKKTLSAAPERRKTESSRKPDRPETTIRQEDIFKASPGRDEPIRTVLTKGVAGIGKTVLTQKYSLDWAEDKANQDIQFIFPFTFRELNVLKEAKFSLVGLVHHFFTETKEAGICSFEDFQVVFIFDGLDEKSTSVDVLLINLIRGKLLPSARLWITTRPAAANQIPPDCVGMVTEVRGFTDPQKEAYFGKRFRDEEQASRIISHIKTSRSLHIMCHIPVFCWITATVLENVLETREGGQLPNTLTEMYIYFLVVQAKVKKVKYDGGAETDPHWSPESRKMMESLGKLAFDQLQKGNLIFYELDLTECGIDIRAASVYSGVFTQIFKEERGLYQDKVFCFIHLSVQEFLAALHVHLTFINSGLNLLEEQQKIFQKSETGESAEKHFYQSAVNKALQSPNGHLDLFLRFLLGLSLKTNQTLLRGLLTQTASSSQTNQETVQFIKEKLSEILSAEKKEWSTIQTELSKNIWLKCNQKKLSQFSEIQCYLNSGRKKKKFPTFRSPLVNKSFGDSGKEKLPFNRQKPQGRQKG</sequence>
<feature type="region of interest" description="Disordered" evidence="7">
    <location>
        <begin position="1"/>
        <end position="37"/>
    </location>
</feature>
<evidence type="ECO:0000256" key="5">
    <source>
        <dbReference type="ARBA" id="ARBA00022741"/>
    </source>
</evidence>
<evidence type="ECO:0000256" key="7">
    <source>
        <dbReference type="SAM" id="MobiDB-lite"/>
    </source>
</evidence>
<dbReference type="InterPro" id="IPR007111">
    <property type="entry name" value="NACHT_NTPase"/>
</dbReference>
<accession>A0A3B4H1F3</accession>
<evidence type="ECO:0000256" key="4">
    <source>
        <dbReference type="ARBA" id="ARBA00022737"/>
    </source>
</evidence>
<dbReference type="Pfam" id="PF05729">
    <property type="entry name" value="NACHT"/>
    <property type="match status" value="1"/>
</dbReference>
<dbReference type="Gene3D" id="3.40.50.300">
    <property type="entry name" value="P-loop containing nucleotide triphosphate hydrolases"/>
    <property type="match status" value="1"/>
</dbReference>
<dbReference type="InterPro" id="IPR027417">
    <property type="entry name" value="P-loop_NTPase"/>
</dbReference>
<evidence type="ECO:0000256" key="3">
    <source>
        <dbReference type="ARBA" id="ARBA00022614"/>
    </source>
</evidence>
<dbReference type="PANTHER" id="PTHR24106">
    <property type="entry name" value="NACHT, LRR AND CARD DOMAINS-CONTAINING"/>
    <property type="match status" value="1"/>
</dbReference>
<evidence type="ECO:0000256" key="6">
    <source>
        <dbReference type="ARBA" id="ARBA00022840"/>
    </source>
</evidence>
<dbReference type="InterPro" id="IPR041267">
    <property type="entry name" value="NLRP_HD2"/>
</dbReference>
<dbReference type="PROSITE" id="PS50837">
    <property type="entry name" value="NACHT"/>
    <property type="match status" value="1"/>
</dbReference>
<proteinExistence type="predicted"/>
<dbReference type="Pfam" id="PF17776">
    <property type="entry name" value="NLRC4_HD2"/>
    <property type="match status" value="1"/>
</dbReference>
<keyword evidence="4" id="KW-0677">Repeat</keyword>
<reference evidence="9" key="1">
    <citation type="submission" date="2023-09" db="UniProtKB">
        <authorList>
            <consortium name="Ensembl"/>
        </authorList>
    </citation>
    <scope>IDENTIFICATION</scope>
</reference>
<comment type="subcellular location">
    <subcellularLocation>
        <location evidence="1">Cytoplasm</location>
    </subcellularLocation>
</comment>
<keyword evidence="2" id="KW-0963">Cytoplasm</keyword>
<dbReference type="GO" id="GO:0005737">
    <property type="term" value="C:cytoplasm"/>
    <property type="evidence" value="ECO:0007669"/>
    <property type="project" value="UniProtKB-SubCell"/>
</dbReference>
<name>A0A3B4H1F3_9CICH</name>
<dbReference type="GO" id="GO:0005524">
    <property type="term" value="F:ATP binding"/>
    <property type="evidence" value="ECO:0007669"/>
    <property type="project" value="UniProtKB-KW"/>
</dbReference>
<evidence type="ECO:0000259" key="8">
    <source>
        <dbReference type="PROSITE" id="PS50837"/>
    </source>
</evidence>
<dbReference type="AlphaFoldDB" id="A0A3B4H1F3"/>
<keyword evidence="5" id="KW-0547">Nucleotide-binding</keyword>
<evidence type="ECO:0000313" key="9">
    <source>
        <dbReference type="Ensembl" id="ENSPNYP00000029000.1"/>
    </source>
</evidence>
<dbReference type="Ensembl" id="ENSPNYT00000029707.1">
    <property type="protein sequence ID" value="ENSPNYP00000029000.1"/>
    <property type="gene ID" value="ENSPNYG00000021850.1"/>
</dbReference>
<keyword evidence="3" id="KW-0433">Leucine-rich repeat</keyword>
<keyword evidence="6" id="KW-0067">ATP-binding</keyword>
<dbReference type="STRING" id="303518.ENSPNYP00000029000"/>
<protein>
    <recommendedName>
        <fullName evidence="8">NACHT domain-containing protein</fullName>
    </recommendedName>
</protein>
<dbReference type="GeneTree" id="ENSGT01150000286915"/>
<feature type="domain" description="NACHT" evidence="8">
    <location>
        <begin position="52"/>
        <end position="169"/>
    </location>
</feature>
<evidence type="ECO:0000256" key="2">
    <source>
        <dbReference type="ARBA" id="ARBA00022490"/>
    </source>
</evidence>
<dbReference type="Pfam" id="PF17779">
    <property type="entry name" value="WHD_NOD2"/>
    <property type="match status" value="1"/>
</dbReference>
<feature type="region of interest" description="Disordered" evidence="7">
    <location>
        <begin position="502"/>
        <end position="536"/>
    </location>
</feature>
<organism evidence="9">
    <name type="scientific">Pundamilia nyererei</name>
    <dbReference type="NCBI Taxonomy" id="303518"/>
    <lineage>
        <taxon>Eukaryota</taxon>
        <taxon>Metazoa</taxon>
        <taxon>Chordata</taxon>
        <taxon>Craniata</taxon>
        <taxon>Vertebrata</taxon>
        <taxon>Euteleostomi</taxon>
        <taxon>Actinopterygii</taxon>
        <taxon>Neopterygii</taxon>
        <taxon>Teleostei</taxon>
        <taxon>Neoteleostei</taxon>
        <taxon>Acanthomorphata</taxon>
        <taxon>Ovalentaria</taxon>
        <taxon>Cichlomorphae</taxon>
        <taxon>Cichliformes</taxon>
        <taxon>Cichlidae</taxon>
        <taxon>African cichlids</taxon>
        <taxon>Pseudocrenilabrinae</taxon>
        <taxon>Haplochromini</taxon>
        <taxon>Pundamilia</taxon>
    </lineage>
</organism>
<dbReference type="InterPro" id="IPR051261">
    <property type="entry name" value="NLR"/>
</dbReference>
<evidence type="ECO:0000256" key="1">
    <source>
        <dbReference type="ARBA" id="ARBA00004496"/>
    </source>
</evidence>